<comment type="catalytic activity">
    <reaction evidence="7">
        <text>cutin + H2O = cutin monomers.</text>
        <dbReference type="EC" id="3.1.1.74"/>
    </reaction>
</comment>
<dbReference type="InterPro" id="IPR011150">
    <property type="entry name" value="Cutinase_monf"/>
</dbReference>
<keyword evidence="3" id="KW-0719">Serine esterase</keyword>
<comment type="caution">
    <text evidence="11">The sequence shown here is derived from an EMBL/GenBank/DDBJ whole genome shotgun (WGS) entry which is preliminary data.</text>
</comment>
<evidence type="ECO:0000256" key="6">
    <source>
        <dbReference type="ARBA" id="ARBA00023157"/>
    </source>
</evidence>
<feature type="active site" evidence="8">
    <location>
        <position position="228"/>
    </location>
</feature>
<reference evidence="11 12" key="1">
    <citation type="submission" date="2017-10" db="EMBL/GenBank/DDBJ databases">
        <title>Development of genomic resources for the powdery mildew, Erysiphe pulchra.</title>
        <authorList>
            <person name="Wadl P.A."/>
            <person name="Mack B.M."/>
            <person name="Moore G."/>
            <person name="Beltz S.B."/>
        </authorList>
    </citation>
    <scope>NUCLEOTIDE SEQUENCE [LARGE SCALE GENOMIC DNA]</scope>
    <source>
        <strain evidence="11">Cflorida</strain>
    </source>
</reference>
<dbReference type="EMBL" id="PEDP01001739">
    <property type="protein sequence ID" value="POS83275.1"/>
    <property type="molecule type" value="Genomic_DNA"/>
</dbReference>
<accession>A0A2S4PMI6</accession>
<dbReference type="STRING" id="225359.A0A2S4PMI6"/>
<feature type="disulfide bond" evidence="9">
    <location>
        <begin position="224"/>
        <end position="231"/>
    </location>
</feature>
<evidence type="ECO:0000313" key="11">
    <source>
        <dbReference type="EMBL" id="POS83275.1"/>
    </source>
</evidence>
<dbReference type="Pfam" id="PF01083">
    <property type="entry name" value="Cutinase"/>
    <property type="match status" value="1"/>
</dbReference>
<evidence type="ECO:0000256" key="2">
    <source>
        <dbReference type="ARBA" id="ARBA00013095"/>
    </source>
</evidence>
<dbReference type="SUPFAM" id="SSF53474">
    <property type="entry name" value="alpha/beta-Hydrolases"/>
    <property type="match status" value="1"/>
</dbReference>
<evidence type="ECO:0000256" key="4">
    <source>
        <dbReference type="ARBA" id="ARBA00022729"/>
    </source>
</evidence>
<keyword evidence="6 9" id="KW-1015">Disulfide bond</keyword>
<evidence type="ECO:0000256" key="1">
    <source>
        <dbReference type="ARBA" id="ARBA00007534"/>
    </source>
</evidence>
<evidence type="ECO:0000256" key="9">
    <source>
        <dbReference type="PIRSR" id="PIRSR611150-2"/>
    </source>
</evidence>
<dbReference type="PANTHER" id="PTHR48250:SF1">
    <property type="entry name" value="CUTINASE"/>
    <property type="match status" value="1"/>
</dbReference>
<feature type="active site" description="Nucleophile" evidence="8">
    <location>
        <position position="176"/>
    </location>
</feature>
<dbReference type="AlphaFoldDB" id="A0A2S4PMI6"/>
<dbReference type="EC" id="3.1.1.74" evidence="2"/>
<keyword evidence="4 10" id="KW-0732">Signal</keyword>
<dbReference type="InterPro" id="IPR029058">
    <property type="entry name" value="AB_hydrolase_fold"/>
</dbReference>
<dbReference type="PANTHER" id="PTHR48250">
    <property type="entry name" value="CUTINASE 2-RELATED"/>
    <property type="match status" value="1"/>
</dbReference>
<evidence type="ECO:0000256" key="5">
    <source>
        <dbReference type="ARBA" id="ARBA00022801"/>
    </source>
</evidence>
<dbReference type="SMR" id="A0A2S4PMI6"/>
<keyword evidence="5" id="KW-0378">Hydrolase</keyword>
<organism evidence="11 12">
    <name type="scientific">Erysiphe pulchra</name>
    <dbReference type="NCBI Taxonomy" id="225359"/>
    <lineage>
        <taxon>Eukaryota</taxon>
        <taxon>Fungi</taxon>
        <taxon>Dikarya</taxon>
        <taxon>Ascomycota</taxon>
        <taxon>Pezizomycotina</taxon>
        <taxon>Leotiomycetes</taxon>
        <taxon>Erysiphales</taxon>
        <taxon>Erysiphaceae</taxon>
        <taxon>Erysiphe</taxon>
    </lineage>
</organism>
<proteinExistence type="inferred from homology"/>
<evidence type="ECO:0000256" key="8">
    <source>
        <dbReference type="PIRSR" id="PIRSR611150-1"/>
    </source>
</evidence>
<feature type="active site" description="Proton donor/acceptor" evidence="8">
    <location>
        <position position="241"/>
    </location>
</feature>
<dbReference type="InterPro" id="IPR000675">
    <property type="entry name" value="Cutinase/axe"/>
</dbReference>
<dbReference type="PRINTS" id="PR00129">
    <property type="entry name" value="CUTINASE"/>
</dbReference>
<feature type="non-terminal residue" evidence="11">
    <location>
        <position position="262"/>
    </location>
</feature>
<dbReference type="Gene3D" id="3.40.50.1820">
    <property type="entry name" value="alpha/beta hydrolase"/>
    <property type="match status" value="1"/>
</dbReference>
<dbReference type="Proteomes" id="UP000237438">
    <property type="component" value="Unassembled WGS sequence"/>
</dbReference>
<feature type="signal peptide" evidence="10">
    <location>
        <begin position="1"/>
        <end position="33"/>
    </location>
</feature>
<evidence type="ECO:0000256" key="3">
    <source>
        <dbReference type="ARBA" id="ARBA00022487"/>
    </source>
</evidence>
<dbReference type="OrthoDB" id="2975078at2759"/>
<sequence>MFLSKSLSIAILNPRRLLILSFIISVFVQGKNGESPACKNTGPSSTGVCENDTIVFAADNGKNNSKATEIDEKDVTINELSARDANDRSCASVGVVFARGTTEPGSVGTLAGPPFFDALKNKLGGGDIAIQGVNYPASVSGFLAGGSPAGASEMARLITRSRENCPDMHLIVSGYSQGSQVVHRATDQLPGDITEGIGAIVMFGDPLRGTPIKNYNSKRVLTVCHAGDKICDGQSVVLAPHLTYSRDADNAAEFVMKSLAQK</sequence>
<dbReference type="GO" id="GO:0016052">
    <property type="term" value="P:carbohydrate catabolic process"/>
    <property type="evidence" value="ECO:0007669"/>
    <property type="project" value="TreeGrafter"/>
</dbReference>
<dbReference type="GO" id="GO:0050525">
    <property type="term" value="F:cutinase activity"/>
    <property type="evidence" value="ECO:0007669"/>
    <property type="project" value="UniProtKB-EC"/>
</dbReference>
<evidence type="ECO:0000313" key="12">
    <source>
        <dbReference type="Proteomes" id="UP000237438"/>
    </source>
</evidence>
<gene>
    <name evidence="11" type="ORF">EPUL_005707</name>
</gene>
<protein>
    <recommendedName>
        <fullName evidence="2">cutinase</fullName>
        <ecNumber evidence="2">3.1.1.74</ecNumber>
    </recommendedName>
</protein>
<comment type="similarity">
    <text evidence="1">Belongs to the cutinase family.</text>
</comment>
<evidence type="ECO:0000256" key="10">
    <source>
        <dbReference type="SAM" id="SignalP"/>
    </source>
</evidence>
<keyword evidence="12" id="KW-1185">Reference proteome</keyword>
<dbReference type="GO" id="GO:0005576">
    <property type="term" value="C:extracellular region"/>
    <property type="evidence" value="ECO:0007669"/>
    <property type="project" value="InterPro"/>
</dbReference>
<name>A0A2S4PMI6_9PEZI</name>
<feature type="chain" id="PRO_5015429099" description="cutinase" evidence="10">
    <location>
        <begin position="34"/>
        <end position="262"/>
    </location>
</feature>
<dbReference type="SMART" id="SM01110">
    <property type="entry name" value="Cutinase"/>
    <property type="match status" value="1"/>
</dbReference>
<feature type="disulfide bond" evidence="9">
    <location>
        <begin position="90"/>
        <end position="165"/>
    </location>
</feature>
<evidence type="ECO:0000256" key="7">
    <source>
        <dbReference type="ARBA" id="ARBA00034045"/>
    </source>
</evidence>